<gene>
    <name evidence="2" type="ORF">GCM10008023_06010</name>
</gene>
<dbReference type="InterPro" id="IPR011740">
    <property type="entry name" value="DUF2460"/>
</dbReference>
<keyword evidence="3" id="KW-1185">Reference proteome</keyword>
<feature type="domain" description="DUF2460" evidence="1">
    <location>
        <begin position="29"/>
        <end position="212"/>
    </location>
</feature>
<dbReference type="Proteomes" id="UP000652430">
    <property type="component" value="Unassembled WGS sequence"/>
</dbReference>
<dbReference type="Pfam" id="PF09343">
    <property type="entry name" value="DUF2460"/>
    <property type="match status" value="1"/>
</dbReference>
<name>A0ABQ3LBS5_9SPHN</name>
<comment type="caution">
    <text evidence="2">The sequence shown here is derived from an EMBL/GenBank/DDBJ whole genome shotgun (WGS) entry which is preliminary data.</text>
</comment>
<reference evidence="3" key="1">
    <citation type="journal article" date="2019" name="Int. J. Syst. Evol. Microbiol.">
        <title>The Global Catalogue of Microorganisms (GCM) 10K type strain sequencing project: providing services to taxonomists for standard genome sequencing and annotation.</title>
        <authorList>
            <consortium name="The Broad Institute Genomics Platform"/>
            <consortium name="The Broad Institute Genome Sequencing Center for Infectious Disease"/>
            <person name="Wu L."/>
            <person name="Ma J."/>
        </authorList>
    </citation>
    <scope>NUCLEOTIDE SEQUENCE [LARGE SCALE GENOMIC DNA]</scope>
    <source>
        <strain evidence="3">CGMCC 1.8957</strain>
    </source>
</reference>
<dbReference type="EMBL" id="BNAQ01000001">
    <property type="protein sequence ID" value="GHH09387.1"/>
    <property type="molecule type" value="Genomic_DNA"/>
</dbReference>
<accession>A0ABQ3LBS5</accession>
<dbReference type="RefSeq" id="WP_189675036.1">
    <property type="nucleotide sequence ID" value="NZ_BNAQ01000001.1"/>
</dbReference>
<evidence type="ECO:0000313" key="2">
    <source>
        <dbReference type="EMBL" id="GHH09387.1"/>
    </source>
</evidence>
<protein>
    <recommendedName>
        <fullName evidence="1">DUF2460 domain-containing protein</fullName>
    </recommendedName>
</protein>
<sequence>MSFPSLLTRYIIAGETASDVPGMFPLLIGQSFLVSKRQIWSTAITTASNGRERRRSLWSYPKWSFKVSYEVLRDRPTQRDVDRLVTFFNIQAGRRLNFTFYDPGDNTVEAQQFGTGDGVTTQFQLIRSKTFAGEPFDEPVRAVVGEPMILLNGAVVALSSTSINTGLVTFATPPATGATLTWSGQFLFLCRFDQDDLDLTQMMEGLWSQSGLSFMTDRR</sequence>
<evidence type="ECO:0000259" key="1">
    <source>
        <dbReference type="Pfam" id="PF09343"/>
    </source>
</evidence>
<evidence type="ECO:0000313" key="3">
    <source>
        <dbReference type="Proteomes" id="UP000652430"/>
    </source>
</evidence>
<organism evidence="2 3">
    <name type="scientific">Sphingomonas glacialis</name>
    <dbReference type="NCBI Taxonomy" id="658225"/>
    <lineage>
        <taxon>Bacteria</taxon>
        <taxon>Pseudomonadati</taxon>
        <taxon>Pseudomonadota</taxon>
        <taxon>Alphaproteobacteria</taxon>
        <taxon>Sphingomonadales</taxon>
        <taxon>Sphingomonadaceae</taxon>
        <taxon>Sphingomonas</taxon>
    </lineage>
</organism>
<proteinExistence type="predicted"/>